<protein>
    <recommendedName>
        <fullName evidence="2">asparagine synthase (glutamine-hydrolyzing)</fullName>
        <ecNumber evidence="2">6.3.5.4</ecNumber>
    </recommendedName>
</protein>
<evidence type="ECO:0000256" key="2">
    <source>
        <dbReference type="ARBA" id="ARBA00012737"/>
    </source>
</evidence>
<dbReference type="InterPro" id="IPR051786">
    <property type="entry name" value="ASN_synthetase/amidase"/>
</dbReference>
<dbReference type="Gene3D" id="3.40.50.620">
    <property type="entry name" value="HUPs"/>
    <property type="match status" value="1"/>
</dbReference>
<sequence length="514" mass="59260">MDDIDLNVLLPNDPPFFSAKARNGRLETSGIPIYTRGNKLPPTQPGGSYNGIYVEWQWDGNQLIVRNDRYGMSPLFYSCYDNEIWISPSIHPVLRGNAPKELDDVALSVFLRMGHFIGQDTPFLHIRVLPPNSTLTWVEGRMQIKTASLPICQDVNRSISFDDAVDQFSHLFDQSIARRLPENDDFIVPLSGGRDSRHILFALDSHGKRPKTCVTLKYRPPATNEDARVARLIADEMRIPHVVLEKAASWFDAVLIDVYLTNFCGGSHGWILPLSAWLKGRTHTIYDGLAGSVLSGGFLTDERKMRLYREEKFEELASILLYEGNKEGFNQTVLNRSFYRRTAMPMAVSRLVDELKIHAGASNPMLSFIFWNRTRRMVSQIPYSILSHVPLVHCPYLDHDLYDFITGLDARIFLDNQLHDDAIRRTYPQYAGLPYEDKSKKADYCKADYAYFRYATNKLLKYTLSHGFNYSEFLRKEYLYPKILTDLARRHCHLPWYLISTVYFFEFEEAYKAA</sequence>
<feature type="domain" description="Asparagine synthetase" evidence="4">
    <location>
        <begin position="168"/>
        <end position="244"/>
    </location>
</feature>
<dbReference type="SUPFAM" id="SSF56235">
    <property type="entry name" value="N-terminal nucleophile aminohydrolases (Ntn hydrolases)"/>
    <property type="match status" value="1"/>
</dbReference>
<dbReference type="Pfam" id="PF00733">
    <property type="entry name" value="Asn_synthase"/>
    <property type="match status" value="1"/>
</dbReference>
<keyword evidence="6" id="KW-1185">Reference proteome</keyword>
<dbReference type="InterPro" id="IPR029055">
    <property type="entry name" value="Ntn_hydrolases_N"/>
</dbReference>
<comment type="catalytic activity">
    <reaction evidence="3">
        <text>L-aspartate + L-glutamine + ATP + H2O = L-asparagine + L-glutamate + AMP + diphosphate + H(+)</text>
        <dbReference type="Rhea" id="RHEA:12228"/>
        <dbReference type="ChEBI" id="CHEBI:15377"/>
        <dbReference type="ChEBI" id="CHEBI:15378"/>
        <dbReference type="ChEBI" id="CHEBI:29985"/>
        <dbReference type="ChEBI" id="CHEBI:29991"/>
        <dbReference type="ChEBI" id="CHEBI:30616"/>
        <dbReference type="ChEBI" id="CHEBI:33019"/>
        <dbReference type="ChEBI" id="CHEBI:58048"/>
        <dbReference type="ChEBI" id="CHEBI:58359"/>
        <dbReference type="ChEBI" id="CHEBI:456215"/>
        <dbReference type="EC" id="6.3.5.4"/>
    </reaction>
</comment>
<evidence type="ECO:0000256" key="1">
    <source>
        <dbReference type="ARBA" id="ARBA00005187"/>
    </source>
</evidence>
<reference evidence="5 6" key="2">
    <citation type="submission" date="2020-02" db="EMBL/GenBank/DDBJ databases">
        <title>Genome sequences of Thiorhodococcus mannitoliphagus and Thiorhodococcus minor, purple sulfur photosynthetic bacteria in the gammaproteobacterial family, Chromatiaceae.</title>
        <authorList>
            <person name="Aviles F.A."/>
            <person name="Meyer T.E."/>
            <person name="Kyndt J.A."/>
        </authorList>
    </citation>
    <scope>NUCLEOTIDE SEQUENCE [LARGE SCALE GENOMIC DNA]</scope>
    <source>
        <strain evidence="5 6">DSM 18266</strain>
    </source>
</reference>
<dbReference type="Proteomes" id="UP000471640">
    <property type="component" value="Unassembled WGS sequence"/>
</dbReference>
<evidence type="ECO:0000313" key="6">
    <source>
        <dbReference type="Proteomes" id="UP000471640"/>
    </source>
</evidence>
<dbReference type="PANTHER" id="PTHR43284">
    <property type="entry name" value="ASPARAGINE SYNTHETASE (GLUTAMINE-HYDROLYZING)"/>
    <property type="match status" value="1"/>
</dbReference>
<gene>
    <name evidence="5" type="ORF">G3480_20290</name>
</gene>
<dbReference type="SUPFAM" id="SSF52402">
    <property type="entry name" value="Adenine nucleotide alpha hydrolases-like"/>
    <property type="match status" value="1"/>
</dbReference>
<evidence type="ECO:0000313" key="5">
    <source>
        <dbReference type="EMBL" id="NEX22616.1"/>
    </source>
</evidence>
<name>A0A6P1E0Q3_9GAMM</name>
<dbReference type="GO" id="GO:0006529">
    <property type="term" value="P:asparagine biosynthetic process"/>
    <property type="evidence" value="ECO:0007669"/>
    <property type="project" value="InterPro"/>
</dbReference>
<comment type="pathway">
    <text evidence="1">Amino-acid biosynthesis; L-asparagine biosynthesis; L-asparagine from L-aspartate (L-Gln route): step 1/1.</text>
</comment>
<dbReference type="InterPro" id="IPR014729">
    <property type="entry name" value="Rossmann-like_a/b/a_fold"/>
</dbReference>
<evidence type="ECO:0000256" key="3">
    <source>
        <dbReference type="ARBA" id="ARBA00048741"/>
    </source>
</evidence>
<reference evidence="6" key="1">
    <citation type="journal article" date="2020" name="Microbiol. Resour. Announc.">
        <title>Draft Genome Sequences of Thiorhodococcus mannitoliphagus and Thiorhodococcus minor, Purple Sulfur Photosynthetic Bacteria in the Gammaproteobacterial Family Chromatiaceae.</title>
        <authorList>
            <person name="Aviles F.A."/>
            <person name="Meyer T.E."/>
            <person name="Kyndt J.A."/>
        </authorList>
    </citation>
    <scope>NUCLEOTIDE SEQUENCE [LARGE SCALE GENOMIC DNA]</scope>
    <source>
        <strain evidence="6">DSM 18266</strain>
    </source>
</reference>
<dbReference type="AlphaFoldDB" id="A0A6P1E0Q3"/>
<dbReference type="InterPro" id="IPR001962">
    <property type="entry name" value="Asn_synthase"/>
</dbReference>
<dbReference type="RefSeq" id="WP_164655713.1">
    <property type="nucleotide sequence ID" value="NZ_JAAIJR010000112.1"/>
</dbReference>
<dbReference type="EC" id="6.3.5.4" evidence="2"/>
<dbReference type="PANTHER" id="PTHR43284:SF1">
    <property type="entry name" value="ASPARAGINE SYNTHETASE"/>
    <property type="match status" value="1"/>
</dbReference>
<accession>A0A6P1E0Q3</accession>
<proteinExistence type="predicted"/>
<dbReference type="Gene3D" id="3.60.20.10">
    <property type="entry name" value="Glutamine Phosphoribosylpyrophosphate, subunit 1, domain 1"/>
    <property type="match status" value="1"/>
</dbReference>
<dbReference type="EMBL" id="JAAIJR010000112">
    <property type="protein sequence ID" value="NEX22616.1"/>
    <property type="molecule type" value="Genomic_DNA"/>
</dbReference>
<comment type="caution">
    <text evidence="5">The sequence shown here is derived from an EMBL/GenBank/DDBJ whole genome shotgun (WGS) entry which is preliminary data.</text>
</comment>
<organism evidence="5 6">
    <name type="scientific">Thiorhodococcus mannitoliphagus</name>
    <dbReference type="NCBI Taxonomy" id="329406"/>
    <lineage>
        <taxon>Bacteria</taxon>
        <taxon>Pseudomonadati</taxon>
        <taxon>Pseudomonadota</taxon>
        <taxon>Gammaproteobacteria</taxon>
        <taxon>Chromatiales</taxon>
        <taxon>Chromatiaceae</taxon>
        <taxon>Thiorhodococcus</taxon>
    </lineage>
</organism>
<evidence type="ECO:0000259" key="4">
    <source>
        <dbReference type="Pfam" id="PF00733"/>
    </source>
</evidence>
<dbReference type="GO" id="GO:0004066">
    <property type="term" value="F:asparagine synthase (glutamine-hydrolyzing) activity"/>
    <property type="evidence" value="ECO:0007669"/>
    <property type="project" value="UniProtKB-EC"/>
</dbReference>